<evidence type="ECO:0000313" key="3">
    <source>
        <dbReference type="Proteomes" id="UP000807115"/>
    </source>
</evidence>
<keyword evidence="1" id="KW-0472">Membrane</keyword>
<evidence type="ECO:0000313" key="2">
    <source>
        <dbReference type="EMBL" id="KAG0539781.1"/>
    </source>
</evidence>
<gene>
    <name evidence="2" type="ORF">BDA96_03G351400</name>
</gene>
<keyword evidence="1" id="KW-0812">Transmembrane</keyword>
<dbReference type="Proteomes" id="UP000807115">
    <property type="component" value="Chromosome 3"/>
</dbReference>
<protein>
    <submittedName>
        <fullName evidence="2">Uncharacterized protein</fullName>
    </submittedName>
</protein>
<evidence type="ECO:0000256" key="1">
    <source>
        <dbReference type="SAM" id="Phobius"/>
    </source>
</evidence>
<keyword evidence="1" id="KW-1133">Transmembrane helix</keyword>
<reference evidence="2" key="1">
    <citation type="journal article" date="2019" name="BMC Genomics">
        <title>A new reference genome for Sorghum bicolor reveals high levels of sequence similarity between sweet and grain genotypes: implications for the genetics of sugar metabolism.</title>
        <authorList>
            <person name="Cooper E.A."/>
            <person name="Brenton Z.W."/>
            <person name="Flinn B.S."/>
            <person name="Jenkins J."/>
            <person name="Shu S."/>
            <person name="Flowers D."/>
            <person name="Luo F."/>
            <person name="Wang Y."/>
            <person name="Xia P."/>
            <person name="Barry K."/>
            <person name="Daum C."/>
            <person name="Lipzen A."/>
            <person name="Yoshinaga Y."/>
            <person name="Schmutz J."/>
            <person name="Saski C."/>
            <person name="Vermerris W."/>
            <person name="Kresovich S."/>
        </authorList>
    </citation>
    <scope>NUCLEOTIDE SEQUENCE</scope>
</reference>
<dbReference type="EMBL" id="CM027682">
    <property type="protein sequence ID" value="KAG0539781.1"/>
    <property type="molecule type" value="Genomic_DNA"/>
</dbReference>
<comment type="caution">
    <text evidence="2">The sequence shown here is derived from an EMBL/GenBank/DDBJ whole genome shotgun (WGS) entry which is preliminary data.</text>
</comment>
<name>A0A921RI38_SORBI</name>
<dbReference type="AlphaFoldDB" id="A0A921RI38"/>
<feature type="transmembrane region" description="Helical" evidence="1">
    <location>
        <begin position="12"/>
        <end position="33"/>
    </location>
</feature>
<reference evidence="2" key="2">
    <citation type="submission" date="2020-10" db="EMBL/GenBank/DDBJ databases">
        <authorList>
            <person name="Cooper E.A."/>
            <person name="Brenton Z.W."/>
            <person name="Flinn B.S."/>
            <person name="Jenkins J."/>
            <person name="Shu S."/>
            <person name="Flowers D."/>
            <person name="Luo F."/>
            <person name="Wang Y."/>
            <person name="Xia P."/>
            <person name="Barry K."/>
            <person name="Daum C."/>
            <person name="Lipzen A."/>
            <person name="Yoshinaga Y."/>
            <person name="Schmutz J."/>
            <person name="Saski C."/>
            <person name="Vermerris W."/>
            <person name="Kresovich S."/>
        </authorList>
    </citation>
    <scope>NUCLEOTIDE SEQUENCE</scope>
</reference>
<proteinExistence type="predicted"/>
<sequence>MVLLLTVSSSSVSNTSVLVPSLPLPFIGLWYWLQGLLRRAPLRFRLWLLRRSTAKRFSGEAVF</sequence>
<organism evidence="2 3">
    <name type="scientific">Sorghum bicolor</name>
    <name type="common">Sorghum</name>
    <name type="synonym">Sorghum vulgare</name>
    <dbReference type="NCBI Taxonomy" id="4558"/>
    <lineage>
        <taxon>Eukaryota</taxon>
        <taxon>Viridiplantae</taxon>
        <taxon>Streptophyta</taxon>
        <taxon>Embryophyta</taxon>
        <taxon>Tracheophyta</taxon>
        <taxon>Spermatophyta</taxon>
        <taxon>Magnoliopsida</taxon>
        <taxon>Liliopsida</taxon>
        <taxon>Poales</taxon>
        <taxon>Poaceae</taxon>
        <taxon>PACMAD clade</taxon>
        <taxon>Panicoideae</taxon>
        <taxon>Andropogonodae</taxon>
        <taxon>Andropogoneae</taxon>
        <taxon>Sorghinae</taxon>
        <taxon>Sorghum</taxon>
    </lineage>
</organism>
<accession>A0A921RI38</accession>